<gene>
    <name evidence="3" type="ORF">IOD40_19125</name>
</gene>
<dbReference type="RefSeq" id="WP_198478304.1">
    <property type="nucleotide sequence ID" value="NZ_JADGMQ010000022.1"/>
</dbReference>
<dbReference type="PANTHER" id="PTHR43667:SF2">
    <property type="entry name" value="FATTY ACID C-METHYL TRANSFERASE"/>
    <property type="match status" value="1"/>
</dbReference>
<keyword evidence="4" id="KW-1185">Reference proteome</keyword>
<accession>A0ABS0SHJ3</accession>
<evidence type="ECO:0000313" key="4">
    <source>
        <dbReference type="Proteomes" id="UP000601789"/>
    </source>
</evidence>
<dbReference type="Pfam" id="PF13847">
    <property type="entry name" value="Methyltransf_31"/>
    <property type="match status" value="1"/>
</dbReference>
<evidence type="ECO:0000259" key="1">
    <source>
        <dbReference type="Pfam" id="PF10119"/>
    </source>
</evidence>
<dbReference type="PANTHER" id="PTHR43667">
    <property type="entry name" value="CYCLOPROPANE-FATTY-ACYL-PHOSPHOLIPID SYNTHASE"/>
    <property type="match status" value="1"/>
</dbReference>
<dbReference type="Gene3D" id="3.40.50.150">
    <property type="entry name" value="Vaccinia Virus protein VP39"/>
    <property type="match status" value="1"/>
</dbReference>
<dbReference type="Pfam" id="PF10119">
    <property type="entry name" value="MethyTransf_Reg"/>
    <property type="match status" value="1"/>
</dbReference>
<dbReference type="Proteomes" id="UP000601789">
    <property type="component" value="Unassembled WGS sequence"/>
</dbReference>
<dbReference type="InterPro" id="IPR018773">
    <property type="entry name" value="MeTrfase_reg_dom_prd"/>
</dbReference>
<organism evidence="3 4">
    <name type="scientific">Aquamicrobium zhengzhouense</name>
    <dbReference type="NCBI Taxonomy" id="2781738"/>
    <lineage>
        <taxon>Bacteria</taxon>
        <taxon>Pseudomonadati</taxon>
        <taxon>Pseudomonadota</taxon>
        <taxon>Alphaproteobacteria</taxon>
        <taxon>Hyphomicrobiales</taxon>
        <taxon>Phyllobacteriaceae</taxon>
        <taxon>Aquamicrobium</taxon>
    </lineage>
</organism>
<evidence type="ECO:0000259" key="2">
    <source>
        <dbReference type="Pfam" id="PF13847"/>
    </source>
</evidence>
<dbReference type="InterPro" id="IPR050723">
    <property type="entry name" value="CFA/CMAS"/>
</dbReference>
<dbReference type="InterPro" id="IPR025714">
    <property type="entry name" value="Methyltranfer_dom"/>
</dbReference>
<feature type="domain" description="Methyltransferase" evidence="2">
    <location>
        <begin position="44"/>
        <end position="150"/>
    </location>
</feature>
<name>A0ABS0SHJ3_9HYPH</name>
<evidence type="ECO:0000313" key="3">
    <source>
        <dbReference type="EMBL" id="MBI1622768.1"/>
    </source>
</evidence>
<dbReference type="GO" id="GO:0008168">
    <property type="term" value="F:methyltransferase activity"/>
    <property type="evidence" value="ECO:0007669"/>
    <property type="project" value="UniProtKB-KW"/>
</dbReference>
<dbReference type="CDD" id="cd02440">
    <property type="entry name" value="AdoMet_MTases"/>
    <property type="match status" value="1"/>
</dbReference>
<feature type="domain" description="Methyltransferase regulatory" evidence="1">
    <location>
        <begin position="218"/>
        <end position="296"/>
    </location>
</feature>
<dbReference type="SUPFAM" id="SSF53335">
    <property type="entry name" value="S-adenosyl-L-methionine-dependent methyltransferases"/>
    <property type="match status" value="1"/>
</dbReference>
<dbReference type="GO" id="GO:0032259">
    <property type="term" value="P:methylation"/>
    <property type="evidence" value="ECO:0007669"/>
    <property type="project" value="UniProtKB-KW"/>
</dbReference>
<keyword evidence="3" id="KW-0808">Transferase</keyword>
<reference evidence="3 4" key="1">
    <citation type="submission" date="2020-10" db="EMBL/GenBank/DDBJ databases">
        <title>Aquamicrobium zhengzhouensis sp. nov., a exopolysaccharide producing bacterium isolated from farmland soil.</title>
        <authorList>
            <person name="Wang X."/>
        </authorList>
    </citation>
    <scope>NUCLEOTIDE SEQUENCE [LARGE SCALE GENOMIC DNA]</scope>
    <source>
        <strain evidence="4">cd-1</strain>
    </source>
</reference>
<sequence>MDVERDYITEVAYPPQFHREHAPVWLDAVLAALGTKVPEDTSRVYCEIGCGSTFGLLLLAATNPSMTFHGIDINPEHIADAQSAASDAKLENVTFHCMDLRDVRNFPSCDYIIARGIYSWVAPPVRSAILDFISRYLSTTGVALIHYMALPGAADMVPIQRLYRSLFEKSGHAHLAAIDAGRQILSGLREGRAGFFETHPVARLKTLQEQHDAAGHTIHDYLNDHYEPFLAADVIESLEQRGLAFAGSATPFENIDDFAVPSSMRSLVNSQSTISMREAVKDFASNQFSRLDLYTRTTRRLSPEEHTAALRRLKVRAVSVLPDSAGVKFDTPIGPVEGSAQIFGPVLERLRANGVVTFRELETIPPYRGQPGLINQVLHSLVGSGAVHPVPDVAVAEDAAKRLNALLLEKYRCGGLIPALASPQIGSGIRTGTEDLDLLAQGIKPSEPLASLLP</sequence>
<comment type="caution">
    <text evidence="3">The sequence shown here is derived from an EMBL/GenBank/DDBJ whole genome shotgun (WGS) entry which is preliminary data.</text>
</comment>
<keyword evidence="3" id="KW-0489">Methyltransferase</keyword>
<proteinExistence type="predicted"/>
<protein>
    <submittedName>
        <fullName evidence="3">Class I SAM-dependent methyltransferase</fullName>
    </submittedName>
</protein>
<dbReference type="EMBL" id="JADGMQ010000022">
    <property type="protein sequence ID" value="MBI1622768.1"/>
    <property type="molecule type" value="Genomic_DNA"/>
</dbReference>
<dbReference type="InterPro" id="IPR029063">
    <property type="entry name" value="SAM-dependent_MTases_sf"/>
</dbReference>